<accession>A0ABS8ZAQ7</accession>
<dbReference type="InterPro" id="IPR024520">
    <property type="entry name" value="DUF3558"/>
</dbReference>
<feature type="signal peptide" evidence="2">
    <location>
        <begin position="1"/>
        <end position="23"/>
    </location>
</feature>
<comment type="caution">
    <text evidence="3">The sequence shown here is derived from an EMBL/GenBank/DDBJ whole genome shotgun (WGS) entry which is preliminary data.</text>
</comment>
<organism evidence="3 4">
    <name type="scientific">Kibdelosporangium philippinense</name>
    <dbReference type="NCBI Taxonomy" id="211113"/>
    <lineage>
        <taxon>Bacteria</taxon>
        <taxon>Bacillati</taxon>
        <taxon>Actinomycetota</taxon>
        <taxon>Actinomycetes</taxon>
        <taxon>Pseudonocardiales</taxon>
        <taxon>Pseudonocardiaceae</taxon>
        <taxon>Kibdelosporangium</taxon>
    </lineage>
</organism>
<dbReference type="RefSeq" id="WP_233726574.1">
    <property type="nucleotide sequence ID" value="NZ_JAJVCN010000002.1"/>
</dbReference>
<feature type="region of interest" description="Disordered" evidence="1">
    <location>
        <begin position="21"/>
        <end position="47"/>
    </location>
</feature>
<protein>
    <submittedName>
        <fullName evidence="3">DUF3558 domain-containing protein</fullName>
    </submittedName>
</protein>
<feature type="compositionally biased region" description="Low complexity" evidence="1">
    <location>
        <begin position="25"/>
        <end position="39"/>
    </location>
</feature>
<evidence type="ECO:0000313" key="4">
    <source>
        <dbReference type="Proteomes" id="UP001521150"/>
    </source>
</evidence>
<keyword evidence="2" id="KW-0732">Signal</keyword>
<sequence length="187" mass="20674">MKQILMGITTLLLLAACSEPPQADRTTATPTPTRIRPGIPTIPPPIPRPLDASKFRDRPCDLFTDEQAAALGYPLEKRPGVVPEESYCVRDSLADVTVDYSIWYRHDGTDLFALAHRRETGEWIGDASVSITVEGQPAIKRPGAEHCAVLIGLSTTESIKIYFQDKKVDFCDRAVRIAEDVVRNVRG</sequence>
<dbReference type="Pfam" id="PF12079">
    <property type="entry name" value="DUF3558"/>
    <property type="match status" value="1"/>
</dbReference>
<name>A0ABS8ZAQ7_9PSEU</name>
<dbReference type="EMBL" id="JAJVCN010000002">
    <property type="protein sequence ID" value="MCE7004958.1"/>
    <property type="molecule type" value="Genomic_DNA"/>
</dbReference>
<evidence type="ECO:0000313" key="3">
    <source>
        <dbReference type="EMBL" id="MCE7004958.1"/>
    </source>
</evidence>
<keyword evidence="4" id="KW-1185">Reference proteome</keyword>
<feature type="chain" id="PRO_5046269387" evidence="2">
    <location>
        <begin position="24"/>
        <end position="187"/>
    </location>
</feature>
<evidence type="ECO:0000256" key="2">
    <source>
        <dbReference type="SAM" id="SignalP"/>
    </source>
</evidence>
<proteinExistence type="predicted"/>
<gene>
    <name evidence="3" type="ORF">LWC34_19310</name>
</gene>
<reference evidence="3 4" key="1">
    <citation type="submission" date="2021-12" db="EMBL/GenBank/DDBJ databases">
        <title>Genome sequence of Kibdelosporangium philippinense ATCC 49844.</title>
        <authorList>
            <person name="Fedorov E.A."/>
            <person name="Omeragic M."/>
            <person name="Shalygina K.F."/>
            <person name="Maclea K.S."/>
        </authorList>
    </citation>
    <scope>NUCLEOTIDE SEQUENCE [LARGE SCALE GENOMIC DNA]</scope>
    <source>
        <strain evidence="3 4">ATCC 49844</strain>
    </source>
</reference>
<dbReference type="PROSITE" id="PS51257">
    <property type="entry name" value="PROKAR_LIPOPROTEIN"/>
    <property type="match status" value="1"/>
</dbReference>
<dbReference type="Proteomes" id="UP001521150">
    <property type="component" value="Unassembled WGS sequence"/>
</dbReference>
<evidence type="ECO:0000256" key="1">
    <source>
        <dbReference type="SAM" id="MobiDB-lite"/>
    </source>
</evidence>